<dbReference type="SUPFAM" id="SSF56112">
    <property type="entry name" value="Protein kinase-like (PK-like)"/>
    <property type="match status" value="1"/>
</dbReference>
<evidence type="ECO:0008006" key="4">
    <source>
        <dbReference type="Google" id="ProtNLM"/>
    </source>
</evidence>
<evidence type="ECO:0000256" key="1">
    <source>
        <dbReference type="SAM" id="MobiDB-lite"/>
    </source>
</evidence>
<proteinExistence type="predicted"/>
<gene>
    <name evidence="2" type="ORF">UC8_30810</name>
</gene>
<protein>
    <recommendedName>
        <fullName evidence="4">Protein kinase domain-containing protein</fullName>
    </recommendedName>
</protein>
<dbReference type="KEGG" id="rul:UC8_30810"/>
<evidence type="ECO:0000313" key="3">
    <source>
        <dbReference type="Proteomes" id="UP000325286"/>
    </source>
</evidence>
<dbReference type="Gene3D" id="1.10.510.10">
    <property type="entry name" value="Transferase(Phosphotransferase) domain 1"/>
    <property type="match status" value="1"/>
</dbReference>
<sequence>MTKQISPQLDAARRADWLRRQRLSDVDTPLRVWLSDCRLNDEEILELVCVDILSRTRATRPVDLEAYFTDFPALAEQPEAVLDIIDADICARREHRLLVPSTEYSKRFPALATRIARLIEIDTLETSLDEGTDFSFDEVAEPGKAPAERSPKNAAGQRAEQVGSVDAATAGGEFARYCSVELPADVRITGLLALREDVACLRASSSDSRGVLIKVVSKRRLTDSSLSDRIGDLLERLAKVTHPAWVPPDVIAENASQLVMVRPWVAGTLLTNRYLQNSPPTRNAAPPPPRLGLSPVLRELADLGYALAALHQQGLCHGALHPGNLFRDHDGNLRIVDAGFGFPDVGTQWDWRLPAAPLAGGQTTADDQAGQAFDAASLAKIIASALAPYVWTSEASVDTPLQRFVRWCQASGRAAPPPQCEVSRIADNLLALADGRPLKLPGSTGDARHSWWSRLRGREESDSRG</sequence>
<keyword evidence="3" id="KW-1185">Reference proteome</keyword>
<reference evidence="2 3" key="1">
    <citation type="submission" date="2019-08" db="EMBL/GenBank/DDBJ databases">
        <title>Deep-cultivation of Planctomycetes and their phenomic and genomic characterization uncovers novel biology.</title>
        <authorList>
            <person name="Wiegand S."/>
            <person name="Jogler M."/>
            <person name="Boedeker C."/>
            <person name="Pinto D."/>
            <person name="Vollmers J."/>
            <person name="Rivas-Marin E."/>
            <person name="Kohn T."/>
            <person name="Peeters S.H."/>
            <person name="Heuer A."/>
            <person name="Rast P."/>
            <person name="Oberbeckmann S."/>
            <person name="Bunk B."/>
            <person name="Jeske O."/>
            <person name="Meyerdierks A."/>
            <person name="Storesund J.E."/>
            <person name="Kallscheuer N."/>
            <person name="Luecker S."/>
            <person name="Lage O.M."/>
            <person name="Pohl T."/>
            <person name="Merkel B.J."/>
            <person name="Hornburger P."/>
            <person name="Mueller R.-W."/>
            <person name="Bruemmer F."/>
            <person name="Labrenz M."/>
            <person name="Spormann A.M."/>
            <person name="Op den Camp H."/>
            <person name="Overmann J."/>
            <person name="Amann R."/>
            <person name="Jetten M.S.M."/>
            <person name="Mascher T."/>
            <person name="Medema M.H."/>
            <person name="Devos D.P."/>
            <person name="Kaster A.-K."/>
            <person name="Ovreas L."/>
            <person name="Rohde M."/>
            <person name="Galperin M.Y."/>
            <person name="Jogler C."/>
        </authorList>
    </citation>
    <scope>NUCLEOTIDE SEQUENCE [LARGE SCALE GENOMIC DNA]</scope>
    <source>
        <strain evidence="2 3">UC8</strain>
    </source>
</reference>
<feature type="region of interest" description="Disordered" evidence="1">
    <location>
        <begin position="137"/>
        <end position="160"/>
    </location>
</feature>
<dbReference type="AlphaFoldDB" id="A0A5B9R422"/>
<dbReference type="InterPro" id="IPR011009">
    <property type="entry name" value="Kinase-like_dom_sf"/>
</dbReference>
<dbReference type="RefSeq" id="WP_068133849.1">
    <property type="nucleotide sequence ID" value="NZ_CP042914.1"/>
</dbReference>
<dbReference type="OrthoDB" id="230439at2"/>
<evidence type="ECO:0000313" key="2">
    <source>
        <dbReference type="EMBL" id="QEG41063.1"/>
    </source>
</evidence>
<name>A0A5B9R422_9BACT</name>
<dbReference type="EMBL" id="CP042914">
    <property type="protein sequence ID" value="QEG41063.1"/>
    <property type="molecule type" value="Genomic_DNA"/>
</dbReference>
<organism evidence="2 3">
    <name type="scientific">Roseimaritima ulvae</name>
    <dbReference type="NCBI Taxonomy" id="980254"/>
    <lineage>
        <taxon>Bacteria</taxon>
        <taxon>Pseudomonadati</taxon>
        <taxon>Planctomycetota</taxon>
        <taxon>Planctomycetia</taxon>
        <taxon>Pirellulales</taxon>
        <taxon>Pirellulaceae</taxon>
        <taxon>Roseimaritima</taxon>
    </lineage>
</organism>
<dbReference type="Proteomes" id="UP000325286">
    <property type="component" value="Chromosome"/>
</dbReference>
<accession>A0A5B9R422</accession>